<name>B0N9U9_CLOS5</name>
<dbReference type="eggNOG" id="ENOG5033XVI">
    <property type="taxonomic scope" value="Bacteria"/>
</dbReference>
<accession>B0N9U9</accession>
<evidence type="ECO:0000313" key="2">
    <source>
        <dbReference type="Proteomes" id="UP000289664"/>
    </source>
</evidence>
<organism evidence="1 2">
    <name type="scientific">Clostridium scindens (strain ATCC 35704 / DSM 5676 / VPI 13733 / 19)</name>
    <dbReference type="NCBI Taxonomy" id="411468"/>
    <lineage>
        <taxon>Bacteria</taxon>
        <taxon>Bacillati</taxon>
        <taxon>Bacillota</taxon>
        <taxon>Clostridia</taxon>
        <taxon>Lachnospirales</taxon>
        <taxon>Lachnospiraceae</taxon>
    </lineage>
</organism>
<evidence type="ECO:0000313" key="1">
    <source>
        <dbReference type="EMBL" id="QBF75171.1"/>
    </source>
</evidence>
<dbReference type="EMBL" id="CP036170">
    <property type="protein sequence ID" value="QBF75171.1"/>
    <property type="molecule type" value="Genomic_DNA"/>
</dbReference>
<proteinExistence type="predicted"/>
<dbReference type="STRING" id="411468.CLOSCI_00211"/>
<keyword evidence="2" id="KW-1185">Reference proteome</keyword>
<dbReference type="GeneID" id="86820681"/>
<sequence length="94" mass="11132">MKREMLKGIWEDAAEKFENSFAPDILGYWYSRYCGGEMIDLKEVLEDVQQECPSILRIQLNPYAAILKTEEGNLRIRYWKKGRLIGHSYFPEKI</sequence>
<protein>
    <submittedName>
        <fullName evidence="1">Uncharacterized protein</fullName>
    </submittedName>
</protein>
<dbReference type="AlphaFoldDB" id="B0N9U9"/>
<dbReference type="RefSeq" id="WP_004605778.1">
    <property type="nucleotide sequence ID" value="NZ_CP036170.1"/>
</dbReference>
<gene>
    <name evidence="1" type="ORF">HDCHBGLK_02580</name>
</gene>
<dbReference type="HOGENOM" id="CLU_2380473_0_0_9"/>
<dbReference type="KEGG" id="csci:HDCHBGLK_02580"/>
<dbReference type="Proteomes" id="UP000289664">
    <property type="component" value="Chromosome"/>
</dbReference>
<reference evidence="1 2" key="1">
    <citation type="journal article" date="2019" name="Appl. Environ. Microbiol.">
        <title>Clostridium scindens ATCC 35704: integration of nutritional requirements, the complete genome sequence, and global transcriptional responses to bile acids.</title>
        <authorList>
            <person name="Devendran S."/>
            <person name="Shrestha R."/>
            <person name="Alves J.M.P."/>
            <person name="Wolf P.G."/>
            <person name="Ly L."/>
            <person name="Hernandez A.G."/>
            <person name="Mendez-Garcia C."/>
            <person name="Inboden A."/>
            <person name="Wiley J."/>
            <person name="Paul O."/>
            <person name="Allen A."/>
            <person name="Springer E."/>
            <person name="Wright C.L."/>
            <person name="Fields C.J."/>
            <person name="Daniel S.L."/>
            <person name="Ridlon J.M."/>
        </authorList>
    </citation>
    <scope>NUCLEOTIDE SEQUENCE [LARGE SCALE GENOMIC DNA]</scope>
    <source>
        <strain evidence="1 2">ATCC 35704</strain>
    </source>
</reference>